<dbReference type="Proteomes" id="UP001596495">
    <property type="component" value="Unassembled WGS sequence"/>
</dbReference>
<protein>
    <submittedName>
        <fullName evidence="3">DUF2147 domain-containing protein</fullName>
    </submittedName>
</protein>
<reference evidence="4" key="1">
    <citation type="journal article" date="2019" name="Int. J. Syst. Evol. Microbiol.">
        <title>The Global Catalogue of Microorganisms (GCM) 10K type strain sequencing project: providing services to taxonomists for standard genome sequencing and annotation.</title>
        <authorList>
            <consortium name="The Broad Institute Genomics Platform"/>
            <consortium name="The Broad Institute Genome Sequencing Center for Infectious Disease"/>
            <person name="Wu L."/>
            <person name="Ma J."/>
        </authorList>
    </citation>
    <scope>NUCLEOTIDE SEQUENCE [LARGE SCALE GENOMIC DNA]</scope>
    <source>
        <strain evidence="4">CCUG 54518</strain>
    </source>
</reference>
<evidence type="ECO:0000259" key="2">
    <source>
        <dbReference type="Pfam" id="PF09917"/>
    </source>
</evidence>
<dbReference type="InterPro" id="IPR019223">
    <property type="entry name" value="DUF2147"/>
</dbReference>
<gene>
    <name evidence="3" type="ORF">ACFQNJ_02815</name>
</gene>
<dbReference type="RefSeq" id="WP_374640947.1">
    <property type="nucleotide sequence ID" value="NZ_JBHTBX010000002.1"/>
</dbReference>
<feature type="signal peptide" evidence="1">
    <location>
        <begin position="1"/>
        <end position="19"/>
    </location>
</feature>
<sequence>MKTTLTIIGLSLMPAWALAQMTPEGLWRNIDDSTGQAKAEIRIVSSPQGVLTGKIERSLITSSEPNCTACTDDRKDKPKVGMEIIRGAKKSGDGNLWESGKILDPENGKEYTLRMTPLEEGRKLQVRGYIGPFYRTQIWQRVQ</sequence>
<comment type="caution">
    <text evidence="3">The sequence shown here is derived from an EMBL/GenBank/DDBJ whole genome shotgun (WGS) entry which is preliminary data.</text>
</comment>
<dbReference type="PANTHER" id="PTHR36919:SF3">
    <property type="entry name" value="BLL5882 PROTEIN"/>
    <property type="match status" value="1"/>
</dbReference>
<evidence type="ECO:0000256" key="1">
    <source>
        <dbReference type="SAM" id="SignalP"/>
    </source>
</evidence>
<feature type="domain" description="DUF2147" evidence="2">
    <location>
        <begin position="25"/>
        <end position="141"/>
    </location>
</feature>
<dbReference type="EMBL" id="JBHTBX010000002">
    <property type="protein sequence ID" value="MFC7433438.1"/>
    <property type="molecule type" value="Genomic_DNA"/>
</dbReference>
<evidence type="ECO:0000313" key="3">
    <source>
        <dbReference type="EMBL" id="MFC7433438.1"/>
    </source>
</evidence>
<organism evidence="3 4">
    <name type="scientific">Hydrogenophaga bisanensis</name>
    <dbReference type="NCBI Taxonomy" id="439611"/>
    <lineage>
        <taxon>Bacteria</taxon>
        <taxon>Pseudomonadati</taxon>
        <taxon>Pseudomonadota</taxon>
        <taxon>Betaproteobacteria</taxon>
        <taxon>Burkholderiales</taxon>
        <taxon>Comamonadaceae</taxon>
        <taxon>Hydrogenophaga</taxon>
    </lineage>
</organism>
<feature type="chain" id="PRO_5047383108" evidence="1">
    <location>
        <begin position="20"/>
        <end position="143"/>
    </location>
</feature>
<accession>A0ABW2R4N1</accession>
<keyword evidence="4" id="KW-1185">Reference proteome</keyword>
<proteinExistence type="predicted"/>
<keyword evidence="1" id="KW-0732">Signal</keyword>
<evidence type="ECO:0000313" key="4">
    <source>
        <dbReference type="Proteomes" id="UP001596495"/>
    </source>
</evidence>
<dbReference type="PANTHER" id="PTHR36919">
    <property type="entry name" value="BLR1215 PROTEIN"/>
    <property type="match status" value="1"/>
</dbReference>
<dbReference type="Gene3D" id="2.40.128.520">
    <property type="match status" value="1"/>
</dbReference>
<name>A0ABW2R4N1_9BURK</name>
<dbReference type="Pfam" id="PF09917">
    <property type="entry name" value="DUF2147"/>
    <property type="match status" value="1"/>
</dbReference>